<keyword evidence="2" id="KW-1185">Reference proteome</keyword>
<reference evidence="2" key="2">
    <citation type="journal article" date="2017" name="Nat. Plants">
        <title>The Aegilops tauschii genome reveals multiple impacts of transposons.</title>
        <authorList>
            <person name="Zhao G."/>
            <person name="Zou C."/>
            <person name="Li K."/>
            <person name="Wang K."/>
            <person name="Li T."/>
            <person name="Gao L."/>
            <person name="Zhang X."/>
            <person name="Wang H."/>
            <person name="Yang Z."/>
            <person name="Liu X."/>
            <person name="Jiang W."/>
            <person name="Mao L."/>
            <person name="Kong X."/>
            <person name="Jiao Y."/>
            <person name="Jia J."/>
        </authorList>
    </citation>
    <scope>NUCLEOTIDE SEQUENCE [LARGE SCALE GENOMIC DNA]</scope>
    <source>
        <strain evidence="2">cv. AL8/78</strain>
    </source>
</reference>
<reference evidence="1" key="5">
    <citation type="journal article" date="2021" name="G3 (Bethesda)">
        <title>Aegilops tauschii genome assembly Aet v5.0 features greater sequence contiguity and improved annotation.</title>
        <authorList>
            <person name="Wang L."/>
            <person name="Zhu T."/>
            <person name="Rodriguez J.C."/>
            <person name="Deal K.R."/>
            <person name="Dubcovsky J."/>
            <person name="McGuire P.E."/>
            <person name="Lux T."/>
            <person name="Spannagl M."/>
            <person name="Mayer K.F.X."/>
            <person name="Baldrich P."/>
            <person name="Meyers B.C."/>
            <person name="Huo N."/>
            <person name="Gu Y.Q."/>
            <person name="Zhou H."/>
            <person name="Devos K.M."/>
            <person name="Bennetzen J.L."/>
            <person name="Unver T."/>
            <person name="Budak H."/>
            <person name="Gulick P.J."/>
            <person name="Galiba G."/>
            <person name="Kalapos B."/>
            <person name="Nelson D.R."/>
            <person name="Li P."/>
            <person name="You F.M."/>
            <person name="Luo M.C."/>
            <person name="Dvorak J."/>
        </authorList>
    </citation>
    <scope>NUCLEOTIDE SEQUENCE [LARGE SCALE GENOMIC DNA]</scope>
    <source>
        <strain evidence="1">cv. AL8/78</strain>
    </source>
</reference>
<dbReference type="Gramene" id="AET7Gv20043300.6">
    <property type="protein sequence ID" value="AET7Gv20043300.6"/>
    <property type="gene ID" value="AET7Gv20043300"/>
</dbReference>
<dbReference type="Proteomes" id="UP000015105">
    <property type="component" value="Chromosome 7D"/>
</dbReference>
<reference evidence="1" key="4">
    <citation type="submission" date="2019-03" db="UniProtKB">
        <authorList>
            <consortium name="EnsemblPlants"/>
        </authorList>
    </citation>
    <scope>IDENTIFICATION</scope>
</reference>
<dbReference type="Gramene" id="AET7Gv20043300.7">
    <property type="protein sequence ID" value="AET7Gv20043300.7"/>
    <property type="gene ID" value="AET7Gv20043300"/>
</dbReference>
<organism evidence="1 2">
    <name type="scientific">Aegilops tauschii subsp. strangulata</name>
    <name type="common">Goatgrass</name>
    <dbReference type="NCBI Taxonomy" id="200361"/>
    <lineage>
        <taxon>Eukaryota</taxon>
        <taxon>Viridiplantae</taxon>
        <taxon>Streptophyta</taxon>
        <taxon>Embryophyta</taxon>
        <taxon>Tracheophyta</taxon>
        <taxon>Spermatophyta</taxon>
        <taxon>Magnoliopsida</taxon>
        <taxon>Liliopsida</taxon>
        <taxon>Poales</taxon>
        <taxon>Poaceae</taxon>
        <taxon>BOP clade</taxon>
        <taxon>Pooideae</taxon>
        <taxon>Triticodae</taxon>
        <taxon>Triticeae</taxon>
        <taxon>Triticinae</taxon>
        <taxon>Aegilops</taxon>
    </lineage>
</organism>
<dbReference type="Gramene" id="AET7Gv20043300.14">
    <property type="protein sequence ID" value="AET7Gv20043300.14"/>
    <property type="gene ID" value="AET7Gv20043300"/>
</dbReference>
<evidence type="ECO:0000313" key="2">
    <source>
        <dbReference type="Proteomes" id="UP000015105"/>
    </source>
</evidence>
<evidence type="ECO:0000313" key="1">
    <source>
        <dbReference type="EnsemblPlants" id="AET7Gv20043300.14"/>
    </source>
</evidence>
<accession>A0A453QD03</accession>
<dbReference type="EnsemblPlants" id="AET7Gv20043300.14">
    <property type="protein sequence ID" value="AET7Gv20043300.14"/>
    <property type="gene ID" value="AET7Gv20043300"/>
</dbReference>
<dbReference type="EnsemblPlants" id="AET7Gv20043300.7">
    <property type="protein sequence ID" value="AET7Gv20043300.7"/>
    <property type="gene ID" value="AET7Gv20043300"/>
</dbReference>
<protein>
    <submittedName>
        <fullName evidence="1">Uncharacterized protein</fullName>
    </submittedName>
</protein>
<reference evidence="2" key="1">
    <citation type="journal article" date="2014" name="Science">
        <title>Ancient hybridizations among the ancestral genomes of bread wheat.</title>
        <authorList>
            <consortium name="International Wheat Genome Sequencing Consortium,"/>
            <person name="Marcussen T."/>
            <person name="Sandve S.R."/>
            <person name="Heier L."/>
            <person name="Spannagl M."/>
            <person name="Pfeifer M."/>
            <person name="Jakobsen K.S."/>
            <person name="Wulff B.B."/>
            <person name="Steuernagel B."/>
            <person name="Mayer K.F."/>
            <person name="Olsen O.A."/>
        </authorList>
    </citation>
    <scope>NUCLEOTIDE SEQUENCE [LARGE SCALE GENOMIC DNA]</scope>
    <source>
        <strain evidence="2">cv. AL8/78</strain>
    </source>
</reference>
<proteinExistence type="predicted"/>
<dbReference type="EnsemblPlants" id="AET7Gv20043300.6">
    <property type="protein sequence ID" value="AET7Gv20043300.6"/>
    <property type="gene ID" value="AET7Gv20043300"/>
</dbReference>
<sequence>MQSATFKWFIFSGDNLQRDPPSRGNYGETRLKEETHPVLIWFPVFSCRTGLVHGKETHPVEVTMGYLDSYMEYFAAAQRYTVEDVLLKEKMPALEVRMPTVVAAPPPAPPWPSPPMCNWPYQWMVHSCLLMAQR</sequence>
<reference evidence="1" key="3">
    <citation type="journal article" date="2017" name="Nature">
        <title>Genome sequence of the progenitor of the wheat D genome Aegilops tauschii.</title>
        <authorList>
            <person name="Luo M.C."/>
            <person name="Gu Y.Q."/>
            <person name="Puiu D."/>
            <person name="Wang H."/>
            <person name="Twardziok S.O."/>
            <person name="Deal K.R."/>
            <person name="Huo N."/>
            <person name="Zhu T."/>
            <person name="Wang L."/>
            <person name="Wang Y."/>
            <person name="McGuire P.E."/>
            <person name="Liu S."/>
            <person name="Long H."/>
            <person name="Ramasamy R.K."/>
            <person name="Rodriguez J.C."/>
            <person name="Van S.L."/>
            <person name="Yuan L."/>
            <person name="Wang Z."/>
            <person name="Xia Z."/>
            <person name="Xiao L."/>
            <person name="Anderson O.D."/>
            <person name="Ouyang S."/>
            <person name="Liang Y."/>
            <person name="Zimin A.V."/>
            <person name="Pertea G."/>
            <person name="Qi P."/>
            <person name="Bennetzen J.L."/>
            <person name="Dai X."/>
            <person name="Dawson M.W."/>
            <person name="Muller H.G."/>
            <person name="Kugler K."/>
            <person name="Rivarola-Duarte L."/>
            <person name="Spannagl M."/>
            <person name="Mayer K.F.X."/>
            <person name="Lu F.H."/>
            <person name="Bevan M.W."/>
            <person name="Leroy P."/>
            <person name="Li P."/>
            <person name="You F.M."/>
            <person name="Sun Q."/>
            <person name="Liu Z."/>
            <person name="Lyons E."/>
            <person name="Wicker T."/>
            <person name="Salzberg S.L."/>
            <person name="Devos K.M."/>
            <person name="Dvorak J."/>
        </authorList>
    </citation>
    <scope>NUCLEOTIDE SEQUENCE [LARGE SCALE GENOMIC DNA]</scope>
    <source>
        <strain evidence="1">cv. AL8/78</strain>
    </source>
</reference>
<name>A0A453QD03_AEGTS</name>
<dbReference type="AlphaFoldDB" id="A0A453QD03"/>